<sequence>MSHSLSNPLLIDPKLMQASRKKYITELSFSKNDFGVTIGRRDSINLLHKASIGVKGIISSIRGDPSTYHTLKNQIKEQEATIKELQVVVAEQEEQINSIKLSNNTLSRTASKMSWAAESVSRENHDVKKQLLGVKKLASMQSINAQQLIREIGSEITMLQEQNFRLHMEIEHSNFTQVQANPIQTFGESDGYYAESFEKLEEDIQAWVLDIDKEITASIMGNRIPIPTNSALCKFIEKSACKQITGNVLLENNKIRVASIRALIAEKLFEYVFGRFLVMWTKDANDDFLYLISLMEKDPKVNAAEWKAEIFRVISQNPEVYSPTKFVEWFSENIYKILDGFSVSVRNEANDKALEKIVLFAISLSMQLQMESWKRSTVFIDTNTRYQLLEETVVTDNAVEKGHVCLCIFPLIRRISTNDQSASGKGEKSALLVKARCWISEHSKCTMTNFESRESLKRLKHRSMPGFL</sequence>
<organism evidence="2 3">
    <name type="scientific">Neolecta irregularis (strain DAH-3)</name>
    <dbReference type="NCBI Taxonomy" id="1198029"/>
    <lineage>
        <taxon>Eukaryota</taxon>
        <taxon>Fungi</taxon>
        <taxon>Dikarya</taxon>
        <taxon>Ascomycota</taxon>
        <taxon>Taphrinomycotina</taxon>
        <taxon>Neolectales</taxon>
        <taxon>Neolectaceae</taxon>
        <taxon>Neolecta</taxon>
    </lineage>
</organism>
<evidence type="ECO:0000256" key="1">
    <source>
        <dbReference type="SAM" id="Coils"/>
    </source>
</evidence>
<reference evidence="2 3" key="1">
    <citation type="submission" date="2016-04" db="EMBL/GenBank/DDBJ databases">
        <title>Evolutionary innovation and constraint leading to complex multicellularity in the Ascomycota.</title>
        <authorList>
            <person name="Cisse O."/>
            <person name="Nguyen A."/>
            <person name="Hewitt D.A."/>
            <person name="Jedd G."/>
            <person name="Stajich J.E."/>
        </authorList>
    </citation>
    <scope>NUCLEOTIDE SEQUENCE [LARGE SCALE GENOMIC DNA]</scope>
    <source>
        <strain evidence="2 3">DAH-3</strain>
    </source>
</reference>
<keyword evidence="1" id="KW-0175">Coiled coil</keyword>
<keyword evidence="3" id="KW-1185">Reference proteome</keyword>
<dbReference type="EMBL" id="LXFE01000141">
    <property type="protein sequence ID" value="OLL26862.1"/>
    <property type="molecule type" value="Genomic_DNA"/>
</dbReference>
<accession>A0A1U7LWD7</accession>
<evidence type="ECO:0000313" key="2">
    <source>
        <dbReference type="EMBL" id="OLL26862.1"/>
    </source>
</evidence>
<feature type="coiled-coil region" evidence="1">
    <location>
        <begin position="68"/>
        <end position="102"/>
    </location>
</feature>
<protein>
    <submittedName>
        <fullName evidence="2">Uncharacterized protein</fullName>
    </submittedName>
</protein>
<proteinExistence type="predicted"/>
<name>A0A1U7LWD7_NEOID</name>
<gene>
    <name evidence="2" type="ORF">NEOLI_001891</name>
</gene>
<evidence type="ECO:0000313" key="3">
    <source>
        <dbReference type="Proteomes" id="UP000186594"/>
    </source>
</evidence>
<comment type="caution">
    <text evidence="2">The sequence shown here is derived from an EMBL/GenBank/DDBJ whole genome shotgun (WGS) entry which is preliminary data.</text>
</comment>
<dbReference type="AlphaFoldDB" id="A0A1U7LWD7"/>
<dbReference type="Proteomes" id="UP000186594">
    <property type="component" value="Unassembled WGS sequence"/>
</dbReference>